<gene>
    <name evidence="3" type="ORF">MLIT_03710</name>
</gene>
<dbReference type="InterPro" id="IPR003870">
    <property type="entry name" value="DUF222"/>
</dbReference>
<feature type="domain" description="HNH nuclease" evidence="2">
    <location>
        <begin position="325"/>
        <end position="377"/>
    </location>
</feature>
<dbReference type="Gene3D" id="1.10.30.50">
    <property type="match status" value="1"/>
</dbReference>
<evidence type="ECO:0000313" key="4">
    <source>
        <dbReference type="Proteomes" id="UP000466607"/>
    </source>
</evidence>
<organism evidence="3 4">
    <name type="scientific">Mycolicibacterium litorale</name>
    <dbReference type="NCBI Taxonomy" id="758802"/>
    <lineage>
        <taxon>Bacteria</taxon>
        <taxon>Bacillati</taxon>
        <taxon>Actinomycetota</taxon>
        <taxon>Actinomycetes</taxon>
        <taxon>Mycobacteriales</taxon>
        <taxon>Mycobacteriaceae</taxon>
        <taxon>Mycolicibacterium</taxon>
    </lineage>
</organism>
<feature type="region of interest" description="Disordered" evidence="1">
    <location>
        <begin position="424"/>
        <end position="493"/>
    </location>
</feature>
<keyword evidence="4" id="KW-1185">Reference proteome</keyword>
<dbReference type="AlphaFoldDB" id="A0AAD1IGD0"/>
<dbReference type="SMART" id="SM00507">
    <property type="entry name" value="HNHc"/>
    <property type="match status" value="1"/>
</dbReference>
<proteinExistence type="predicted"/>
<evidence type="ECO:0000259" key="2">
    <source>
        <dbReference type="SMART" id="SM00507"/>
    </source>
</evidence>
<evidence type="ECO:0000256" key="1">
    <source>
        <dbReference type="SAM" id="MobiDB-lite"/>
    </source>
</evidence>
<dbReference type="InterPro" id="IPR003615">
    <property type="entry name" value="HNH_nuc"/>
</dbReference>
<dbReference type="Pfam" id="PF02720">
    <property type="entry name" value="DUF222"/>
    <property type="match status" value="1"/>
</dbReference>
<accession>A0AAD1IGD0</accession>
<dbReference type="Proteomes" id="UP000466607">
    <property type="component" value="Chromosome"/>
</dbReference>
<dbReference type="CDD" id="cd00085">
    <property type="entry name" value="HNHc"/>
    <property type="match status" value="1"/>
</dbReference>
<evidence type="ECO:0000313" key="3">
    <source>
        <dbReference type="EMBL" id="BBY14779.1"/>
    </source>
</evidence>
<dbReference type="EMBL" id="AP022586">
    <property type="protein sequence ID" value="BBY14779.1"/>
    <property type="molecule type" value="Genomic_DNA"/>
</dbReference>
<name>A0AAD1IGD0_9MYCO</name>
<protein>
    <recommendedName>
        <fullName evidence="2">HNH nuclease domain-containing protein</fullName>
    </recommendedName>
</protein>
<feature type="compositionally biased region" description="Pro residues" evidence="1">
    <location>
        <begin position="479"/>
        <end position="493"/>
    </location>
</feature>
<reference evidence="3 4" key="1">
    <citation type="journal article" date="2019" name="Emerg. Microbes Infect.">
        <title>Comprehensive subspecies identification of 175 nontuberculous mycobacteria species based on 7547 genomic profiles.</title>
        <authorList>
            <person name="Matsumoto Y."/>
            <person name="Kinjo T."/>
            <person name="Motooka D."/>
            <person name="Nabeya D."/>
            <person name="Jung N."/>
            <person name="Uechi K."/>
            <person name="Horii T."/>
            <person name="Iida T."/>
            <person name="Fujita J."/>
            <person name="Nakamura S."/>
        </authorList>
    </citation>
    <scope>NUCLEOTIDE SEQUENCE [LARGE SCALE GENOMIC DNA]</scope>
    <source>
        <strain evidence="3 4">JCM 17423</strain>
    </source>
</reference>
<dbReference type="RefSeq" id="WP_134060834.1">
    <property type="nucleotide sequence ID" value="NZ_AP022586.1"/>
</dbReference>
<sequence length="493" mass="52661">MFDKGVLDGLFERRCPTVTPQSAALVELIAGAARRENREAAARLTAVGELFALRQTTGGADADKWAADIADAVAAEVAAALNIGHVAACDQVRLARALRDRLRQVAEVFAAGDIDMGLVELLVYRTGLITDPGILARVDGQLAAAAARLTTMTRGKLASYVDGVIARLDPDAVRRRKDSAEKRDVWMTDRLDGMSDIGGSVFTTTAHALDQRLDALAATVCSADPRTAKQRRADAIDALVAGDDRMACRCGTPDCPAGGLTAAPIVLHLIADPVTSNTAGAGSLIGADGWLPPELIAEVAPSATHRPIAHPVDAGPEPRYTPSTALAEFVRCRDMTCRFPGCDRPAARTDLDHTIPFGSGGPTQASNLKCLCRLHHLLKTFGGWRDQQLRDGTVIWTSPAGPTYVTTPGSALLFPALCTPTAPAVRRESAEGTQGNRLARMPRRRRTRDQNRAAAIAAERAHNRDVREARRRRVHPYFQPAPTPAAGEEPPPF</sequence>
<feature type="compositionally biased region" description="Basic and acidic residues" evidence="1">
    <location>
        <begin position="459"/>
        <end position="468"/>
    </location>
</feature>